<dbReference type="GO" id="GO:0004672">
    <property type="term" value="F:protein kinase activity"/>
    <property type="evidence" value="ECO:0007669"/>
    <property type="project" value="InterPro"/>
</dbReference>
<evidence type="ECO:0000256" key="15">
    <source>
        <dbReference type="SAM" id="Phobius"/>
    </source>
</evidence>
<evidence type="ECO:0000256" key="10">
    <source>
        <dbReference type="ARBA" id="ARBA00023180"/>
    </source>
</evidence>
<evidence type="ECO:0000256" key="2">
    <source>
        <dbReference type="ARBA" id="ARBA00004236"/>
    </source>
</evidence>
<dbReference type="FunFam" id="3.30.70.1230:FF:000050">
    <property type="entry name" value="Guanylate cyclase"/>
    <property type="match status" value="1"/>
</dbReference>
<evidence type="ECO:0000256" key="13">
    <source>
        <dbReference type="RuleBase" id="RU000405"/>
    </source>
</evidence>
<evidence type="ECO:0000313" key="18">
    <source>
        <dbReference type="Ensembl" id="ENSSRHP00000064475.1"/>
    </source>
</evidence>
<keyword evidence="8 15" id="KW-1133">Transmembrane helix</keyword>
<keyword evidence="19" id="KW-1185">Reference proteome</keyword>
<dbReference type="SMART" id="SM00044">
    <property type="entry name" value="CYCc"/>
    <property type="match status" value="1"/>
</dbReference>
<reference evidence="18" key="1">
    <citation type="submission" date="2025-08" db="UniProtKB">
        <authorList>
            <consortium name="Ensembl"/>
        </authorList>
    </citation>
    <scope>IDENTIFICATION</scope>
</reference>
<evidence type="ECO:0000313" key="19">
    <source>
        <dbReference type="Proteomes" id="UP000472270"/>
    </source>
</evidence>
<keyword evidence="10" id="KW-0325">Glycoprotein</keyword>
<sequence length="711" mass="79714">MKLKCFQILTAEGWHDLDNTEYDCWPIKEPNDYNMISCGGLEMAWVQRPPEKVTDGEEFNVTYSVTASDSFYEYVVKNKIFQLSNASEAKRFCLEHECPANWNNANEDNCCVYHANIHSCPLALMRGGGICGPWIPDDGEIVTHTVSKAGKMSQLLWTSKVVLVHLGVTSVIAHVKVGQMHAALESKVLVVSAQVCGDDTCELEESCLTCPADCGACPMPTSIKVAIGLPVALFCSGFILTLVWLQYQKQKMFWDESWIINYNNIMFGKRFYDGRTVAVKHIQKKHFTLTKTIRKEVKEVRELDHPNLSKFIGGCIEVPFVSIITEYCPKGSLADVLLNKDIPINWGFRLSFATDIARGMAYLHQHKMFHGRLHSRNCVIDDRWVCKISEMQLLFHEQEQADSVKLDVMWRPSLPKLKAGRPDSDCPDPDDYCELIKRCWNHNVTTRPTFEQVKKILDKMNPHKVSPVDMMMNLVCISSLKLQRLKSGIINIFLINILFLFVSGMLPKPVADDLRQGRTAEAQSYSNATVYFSDIVGFTQLSCSSTPHQVVDFLNKLYTTFDDIIDNYDVYKVETIGDAYMVVSGVPKENGINHAGEIASMALDLISICHAFKIPHKPTTQLKIRAGIHSGPVVAGVVGTKMPRYCLFGDTVNTASRMESTSEALKIQCSGSTADLLHTLGGYVLMCRGSLYVKVGWGNKMVLWVKQPGNG</sequence>
<dbReference type="Pfam" id="PF07714">
    <property type="entry name" value="PK_Tyr_Ser-Thr"/>
    <property type="match status" value="1"/>
</dbReference>
<keyword evidence="7" id="KW-0547">Nucleotide-binding</keyword>
<evidence type="ECO:0000256" key="1">
    <source>
        <dbReference type="ARBA" id="ARBA00004167"/>
    </source>
</evidence>
<dbReference type="GO" id="GO:0007168">
    <property type="term" value="P:receptor guanylyl cyclase signaling pathway"/>
    <property type="evidence" value="ECO:0007669"/>
    <property type="project" value="TreeGrafter"/>
</dbReference>
<dbReference type="CDD" id="cd07302">
    <property type="entry name" value="CHD"/>
    <property type="match status" value="1"/>
</dbReference>
<evidence type="ECO:0000256" key="5">
    <source>
        <dbReference type="ARBA" id="ARBA00022692"/>
    </source>
</evidence>
<evidence type="ECO:0000259" key="16">
    <source>
        <dbReference type="PROSITE" id="PS50011"/>
    </source>
</evidence>
<keyword evidence="12 14" id="KW-0141">cGMP biosynthesis</keyword>
<organism evidence="18 19">
    <name type="scientific">Sinocyclocheilus rhinocerous</name>
    <dbReference type="NCBI Taxonomy" id="307959"/>
    <lineage>
        <taxon>Eukaryota</taxon>
        <taxon>Metazoa</taxon>
        <taxon>Chordata</taxon>
        <taxon>Craniata</taxon>
        <taxon>Vertebrata</taxon>
        <taxon>Euteleostomi</taxon>
        <taxon>Actinopterygii</taxon>
        <taxon>Neopterygii</taxon>
        <taxon>Teleostei</taxon>
        <taxon>Ostariophysi</taxon>
        <taxon>Cypriniformes</taxon>
        <taxon>Cyprinidae</taxon>
        <taxon>Cyprininae</taxon>
        <taxon>Sinocyclocheilus</taxon>
    </lineage>
</organism>
<comment type="similarity">
    <text evidence="13">Belongs to the adenylyl cyclase class-4/guanylyl cyclase family.</text>
</comment>
<dbReference type="GO" id="GO:0035556">
    <property type="term" value="P:intracellular signal transduction"/>
    <property type="evidence" value="ECO:0007669"/>
    <property type="project" value="InterPro"/>
</dbReference>
<evidence type="ECO:0000256" key="4">
    <source>
        <dbReference type="ARBA" id="ARBA00022475"/>
    </source>
</evidence>
<dbReference type="PROSITE" id="PS00452">
    <property type="entry name" value="GUANYLATE_CYCLASE_1"/>
    <property type="match status" value="1"/>
</dbReference>
<dbReference type="PROSITE" id="PS50011">
    <property type="entry name" value="PROTEIN_KINASE_DOM"/>
    <property type="match status" value="1"/>
</dbReference>
<keyword evidence="4" id="KW-1003">Cell membrane</keyword>
<evidence type="ECO:0000256" key="7">
    <source>
        <dbReference type="ARBA" id="ARBA00022741"/>
    </source>
</evidence>
<feature type="transmembrane region" description="Helical" evidence="15">
    <location>
        <begin position="488"/>
        <end position="506"/>
    </location>
</feature>
<comment type="subcellular location">
    <subcellularLocation>
        <location evidence="2">Cell membrane</location>
    </subcellularLocation>
    <subcellularLocation>
        <location evidence="1">Membrane</location>
        <topology evidence="1">Single-pass membrane protein</topology>
    </subcellularLocation>
</comment>
<dbReference type="Gene3D" id="1.10.510.10">
    <property type="entry name" value="Transferase(Phosphotransferase) domain 1"/>
    <property type="match status" value="2"/>
</dbReference>
<gene>
    <name evidence="18" type="primary">LOC107715696</name>
</gene>
<dbReference type="SUPFAM" id="SSF56112">
    <property type="entry name" value="Protein kinase-like (PK-like)"/>
    <property type="match status" value="1"/>
</dbReference>
<dbReference type="InterPro" id="IPR011009">
    <property type="entry name" value="Kinase-like_dom_sf"/>
</dbReference>
<dbReference type="GO" id="GO:0005886">
    <property type="term" value="C:plasma membrane"/>
    <property type="evidence" value="ECO:0007669"/>
    <property type="project" value="UniProtKB-SubCell"/>
</dbReference>
<evidence type="ECO:0000256" key="14">
    <source>
        <dbReference type="RuleBase" id="RU003431"/>
    </source>
</evidence>
<proteinExistence type="inferred from homology"/>
<evidence type="ECO:0000259" key="17">
    <source>
        <dbReference type="PROSITE" id="PS50125"/>
    </source>
</evidence>
<dbReference type="AlphaFoldDB" id="A0A673KNG3"/>
<dbReference type="InterPro" id="IPR001054">
    <property type="entry name" value="A/G_cyclase"/>
</dbReference>
<accession>A0A673KNG3</accession>
<keyword evidence="11 13" id="KW-0456">Lyase</keyword>
<evidence type="ECO:0000256" key="8">
    <source>
        <dbReference type="ARBA" id="ARBA00022989"/>
    </source>
</evidence>
<dbReference type="InterPro" id="IPR000719">
    <property type="entry name" value="Prot_kinase_dom"/>
</dbReference>
<dbReference type="InterPro" id="IPR029787">
    <property type="entry name" value="Nucleotide_cyclase"/>
</dbReference>
<dbReference type="EC" id="4.6.1.2" evidence="3 14"/>
<dbReference type="Pfam" id="PF00211">
    <property type="entry name" value="Guanylate_cyc"/>
    <property type="match status" value="1"/>
</dbReference>
<dbReference type="GO" id="GO:0001653">
    <property type="term" value="F:peptide receptor activity"/>
    <property type="evidence" value="ECO:0007669"/>
    <property type="project" value="TreeGrafter"/>
</dbReference>
<feature type="domain" description="Guanylate cyclase" evidence="17">
    <location>
        <begin position="529"/>
        <end position="659"/>
    </location>
</feature>
<protein>
    <recommendedName>
        <fullName evidence="3 14">Guanylate cyclase</fullName>
        <ecNumber evidence="3 14">4.6.1.2</ecNumber>
    </recommendedName>
</protein>
<dbReference type="PANTHER" id="PTHR11920:SF506">
    <property type="entry name" value="GUANYLATE CYCLASE"/>
    <property type="match status" value="1"/>
</dbReference>
<dbReference type="SUPFAM" id="SSF55073">
    <property type="entry name" value="Nucleotide cyclase"/>
    <property type="match status" value="1"/>
</dbReference>
<keyword evidence="6" id="KW-0732">Signal</keyword>
<evidence type="ECO:0000256" key="12">
    <source>
        <dbReference type="ARBA" id="ARBA00023293"/>
    </source>
</evidence>
<evidence type="ECO:0000256" key="6">
    <source>
        <dbReference type="ARBA" id="ARBA00022729"/>
    </source>
</evidence>
<feature type="domain" description="Protein kinase" evidence="16">
    <location>
        <begin position="247"/>
        <end position="634"/>
    </location>
</feature>
<evidence type="ECO:0000256" key="9">
    <source>
        <dbReference type="ARBA" id="ARBA00023136"/>
    </source>
</evidence>
<dbReference type="GO" id="GO:0004016">
    <property type="term" value="F:adenylate cyclase activity"/>
    <property type="evidence" value="ECO:0007669"/>
    <property type="project" value="TreeGrafter"/>
</dbReference>
<dbReference type="PROSITE" id="PS50125">
    <property type="entry name" value="GUANYLATE_CYCLASE_2"/>
    <property type="match status" value="1"/>
</dbReference>
<dbReference type="GO" id="GO:0005524">
    <property type="term" value="F:ATP binding"/>
    <property type="evidence" value="ECO:0007669"/>
    <property type="project" value="InterPro"/>
</dbReference>
<dbReference type="InterPro" id="IPR050401">
    <property type="entry name" value="Cyclic_nucleotide_synthase"/>
</dbReference>
<evidence type="ECO:0000256" key="3">
    <source>
        <dbReference type="ARBA" id="ARBA00012202"/>
    </source>
</evidence>
<keyword evidence="5 15" id="KW-0812">Transmembrane</keyword>
<comment type="catalytic activity">
    <reaction evidence="14">
        <text>GTP = 3',5'-cyclic GMP + diphosphate</text>
        <dbReference type="Rhea" id="RHEA:13665"/>
        <dbReference type="ChEBI" id="CHEBI:33019"/>
        <dbReference type="ChEBI" id="CHEBI:37565"/>
        <dbReference type="ChEBI" id="CHEBI:57746"/>
        <dbReference type="EC" id="4.6.1.2"/>
    </reaction>
</comment>
<dbReference type="Gene3D" id="3.30.200.20">
    <property type="entry name" value="Phosphorylase Kinase, domain 1"/>
    <property type="match status" value="1"/>
</dbReference>
<name>A0A673KNG3_9TELE</name>
<keyword evidence="9 15" id="KW-0472">Membrane</keyword>
<dbReference type="Proteomes" id="UP000472270">
    <property type="component" value="Unassembled WGS sequence"/>
</dbReference>
<dbReference type="InterPro" id="IPR001245">
    <property type="entry name" value="Ser-Thr/Tyr_kinase_cat_dom"/>
</dbReference>
<dbReference type="PANTHER" id="PTHR11920">
    <property type="entry name" value="GUANYLYL CYCLASE"/>
    <property type="match status" value="1"/>
</dbReference>
<feature type="transmembrane region" description="Helical" evidence="15">
    <location>
        <begin position="225"/>
        <end position="245"/>
    </location>
</feature>
<reference evidence="18" key="2">
    <citation type="submission" date="2025-09" db="UniProtKB">
        <authorList>
            <consortium name="Ensembl"/>
        </authorList>
    </citation>
    <scope>IDENTIFICATION</scope>
</reference>
<evidence type="ECO:0000256" key="11">
    <source>
        <dbReference type="ARBA" id="ARBA00023239"/>
    </source>
</evidence>
<dbReference type="GO" id="GO:0004383">
    <property type="term" value="F:guanylate cyclase activity"/>
    <property type="evidence" value="ECO:0007669"/>
    <property type="project" value="UniProtKB-EC"/>
</dbReference>
<dbReference type="Gene3D" id="3.30.70.1230">
    <property type="entry name" value="Nucleotide cyclase"/>
    <property type="match status" value="1"/>
</dbReference>
<dbReference type="InterPro" id="IPR018297">
    <property type="entry name" value="A/G_cyclase_CS"/>
</dbReference>
<dbReference type="Ensembl" id="ENSSRHT00000066258.1">
    <property type="protein sequence ID" value="ENSSRHP00000064475.1"/>
    <property type="gene ID" value="ENSSRHG00000032133.1"/>
</dbReference>